<dbReference type="Proteomes" id="UP001170954">
    <property type="component" value="Unassembled WGS sequence"/>
</dbReference>
<accession>A0ABT7NQ54</accession>
<name>A0ABT7NQ54_9SPHI</name>
<organism evidence="1 2">
    <name type="scientific">Sphingobacterium hotanense</name>
    <dbReference type="NCBI Taxonomy" id="649196"/>
    <lineage>
        <taxon>Bacteria</taxon>
        <taxon>Pseudomonadati</taxon>
        <taxon>Bacteroidota</taxon>
        <taxon>Sphingobacteriia</taxon>
        <taxon>Sphingobacteriales</taxon>
        <taxon>Sphingobacteriaceae</taxon>
        <taxon>Sphingobacterium</taxon>
    </lineage>
</organism>
<evidence type="ECO:0008006" key="3">
    <source>
        <dbReference type="Google" id="ProtNLM"/>
    </source>
</evidence>
<comment type="caution">
    <text evidence="1">The sequence shown here is derived from an EMBL/GenBank/DDBJ whole genome shotgun (WGS) entry which is preliminary data.</text>
</comment>
<keyword evidence="2" id="KW-1185">Reference proteome</keyword>
<gene>
    <name evidence="1" type="ORF">HX018_14155</name>
</gene>
<dbReference type="EMBL" id="JACAGK010000044">
    <property type="protein sequence ID" value="MDM1049382.1"/>
    <property type="molecule type" value="Genomic_DNA"/>
</dbReference>
<dbReference type="RefSeq" id="WP_286651824.1">
    <property type="nucleotide sequence ID" value="NZ_JACAGK010000044.1"/>
</dbReference>
<proteinExistence type="predicted"/>
<sequence>MSVYRFNGLDPEISFGLTIERGVDSQLLTIPELKDNGLSIDWAEENGTERYHGIRRFKSKTYSITGVIIASSPSELMQKYTALSQFFITTGEFNLDDIKKARRWKVFYSKTTAQVKLNSRSLRLTFELIDDYPTEIFSV</sequence>
<reference evidence="1" key="2">
    <citation type="journal article" date="2022" name="Sci. Total Environ.">
        <title>Prevalence, transmission, and molecular epidemiology of tet(X)-positive bacteria among humans, animals, and environmental niches in China: An epidemiological, and genomic-based study.</title>
        <authorList>
            <person name="Dong N."/>
            <person name="Zeng Y."/>
            <person name="Cai C."/>
            <person name="Sun C."/>
            <person name="Lu J."/>
            <person name="Liu C."/>
            <person name="Zhou H."/>
            <person name="Sun Q."/>
            <person name="Shu L."/>
            <person name="Wang H."/>
            <person name="Wang Y."/>
            <person name="Wang S."/>
            <person name="Wu C."/>
            <person name="Chan E.W."/>
            <person name="Chen G."/>
            <person name="Shen Z."/>
            <person name="Chen S."/>
            <person name="Zhang R."/>
        </authorList>
    </citation>
    <scope>NUCLEOTIDE SEQUENCE</scope>
    <source>
        <strain evidence="1">R1692</strain>
    </source>
</reference>
<evidence type="ECO:0000313" key="1">
    <source>
        <dbReference type="EMBL" id="MDM1049382.1"/>
    </source>
</evidence>
<reference evidence="1" key="1">
    <citation type="submission" date="2020-06" db="EMBL/GenBank/DDBJ databases">
        <authorList>
            <person name="Dong N."/>
        </authorList>
    </citation>
    <scope>NUCLEOTIDE SEQUENCE</scope>
    <source>
        <strain evidence="1">R1692</strain>
    </source>
</reference>
<evidence type="ECO:0000313" key="2">
    <source>
        <dbReference type="Proteomes" id="UP001170954"/>
    </source>
</evidence>
<protein>
    <recommendedName>
        <fullName evidence="3">Phage tail protein</fullName>
    </recommendedName>
</protein>